<protein>
    <submittedName>
        <fullName evidence="1">14265_t:CDS:1</fullName>
    </submittedName>
</protein>
<dbReference type="EMBL" id="CAJVQA010020151">
    <property type="protein sequence ID" value="CAG8762264.1"/>
    <property type="molecule type" value="Genomic_DNA"/>
</dbReference>
<proteinExistence type="predicted"/>
<name>A0A9N9J3K0_9GLOM</name>
<evidence type="ECO:0000313" key="1">
    <source>
        <dbReference type="EMBL" id="CAG8762264.1"/>
    </source>
</evidence>
<gene>
    <name evidence="1" type="ORF">CPELLU_LOCUS15382</name>
</gene>
<organism evidence="1 2">
    <name type="scientific">Cetraspora pellucida</name>
    <dbReference type="NCBI Taxonomy" id="1433469"/>
    <lineage>
        <taxon>Eukaryota</taxon>
        <taxon>Fungi</taxon>
        <taxon>Fungi incertae sedis</taxon>
        <taxon>Mucoromycota</taxon>
        <taxon>Glomeromycotina</taxon>
        <taxon>Glomeromycetes</taxon>
        <taxon>Diversisporales</taxon>
        <taxon>Gigasporaceae</taxon>
        <taxon>Cetraspora</taxon>
    </lineage>
</organism>
<evidence type="ECO:0000313" key="2">
    <source>
        <dbReference type="Proteomes" id="UP000789759"/>
    </source>
</evidence>
<dbReference type="Proteomes" id="UP000789759">
    <property type="component" value="Unassembled WGS sequence"/>
</dbReference>
<sequence>MQIITNHKDIELALVEVIKVAYSQGTKKYNKLGTSYISYLKTLQ</sequence>
<accession>A0A9N9J3K0</accession>
<comment type="caution">
    <text evidence="1">The sequence shown here is derived from an EMBL/GenBank/DDBJ whole genome shotgun (WGS) entry which is preliminary data.</text>
</comment>
<keyword evidence="2" id="KW-1185">Reference proteome</keyword>
<dbReference type="OrthoDB" id="2312348at2759"/>
<reference evidence="1" key="1">
    <citation type="submission" date="2021-06" db="EMBL/GenBank/DDBJ databases">
        <authorList>
            <person name="Kallberg Y."/>
            <person name="Tangrot J."/>
            <person name="Rosling A."/>
        </authorList>
    </citation>
    <scope>NUCLEOTIDE SEQUENCE</scope>
    <source>
        <strain evidence="1">FL966</strain>
    </source>
</reference>
<dbReference type="AlphaFoldDB" id="A0A9N9J3K0"/>